<reference evidence="3 4" key="1">
    <citation type="submission" date="2020-07" db="EMBL/GenBank/DDBJ databases">
        <title>Sequencing the genomes of 1000 actinobacteria strains.</title>
        <authorList>
            <person name="Klenk H.-P."/>
        </authorList>
    </citation>
    <scope>NUCLEOTIDE SEQUENCE [LARGE SCALE GENOMIC DNA]</scope>
    <source>
        <strain evidence="3 4">DSM 23871</strain>
    </source>
</reference>
<proteinExistence type="predicted"/>
<keyword evidence="4" id="KW-1185">Reference proteome</keyword>
<protein>
    <submittedName>
        <fullName evidence="3">Acyl-CoA thioesterase-1</fullName>
        <ecNumber evidence="3">3.1.1.5</ecNumber>
        <ecNumber evidence="3">3.1.2.-</ecNumber>
    </submittedName>
</protein>
<dbReference type="EMBL" id="JACCBJ010000001">
    <property type="protein sequence ID" value="NYD73204.1"/>
    <property type="molecule type" value="Genomic_DNA"/>
</dbReference>
<evidence type="ECO:0000256" key="1">
    <source>
        <dbReference type="SAM" id="SignalP"/>
    </source>
</evidence>
<gene>
    <name evidence="3" type="ORF">BJ963_000723</name>
</gene>
<feature type="chain" id="PRO_5038820687" evidence="1">
    <location>
        <begin position="33"/>
        <end position="248"/>
    </location>
</feature>
<evidence type="ECO:0000313" key="3">
    <source>
        <dbReference type="EMBL" id="NYD73204.1"/>
    </source>
</evidence>
<dbReference type="InterPro" id="IPR036514">
    <property type="entry name" value="SGNH_hydro_sf"/>
</dbReference>
<accession>A0A852SX92</accession>
<dbReference type="RefSeq" id="WP_179454695.1">
    <property type="nucleotide sequence ID" value="NZ_BAAAPX010000001.1"/>
</dbReference>
<name>A0A852SX92_9MICO</name>
<dbReference type="Pfam" id="PF13472">
    <property type="entry name" value="Lipase_GDSL_2"/>
    <property type="match status" value="1"/>
</dbReference>
<feature type="domain" description="SGNH hydrolase-type esterase" evidence="2">
    <location>
        <begin position="70"/>
        <end position="231"/>
    </location>
</feature>
<sequence>MRTLTRRRSRPLRTRLPLLAPAALTVALMALAGCTSAPSARPAAAQATAVAAPAAGSAARDASGVVDAVAIGDSIAFGKGVTADQAWPALVSEAHGWQLTDLAVSGSGFVKPGWNGTTYRQQVDAALRLHPQVILLAATRNDREQDPAAVTANADRMLRELRERFPEATIVGITGVWGSDQPPATMTRVDEIVGDAVRGVDGTWLDIGFPLVGHPELLQADGIHPNAAGQKVVARTIESKLQPLNLAL</sequence>
<keyword evidence="1" id="KW-0732">Signal</keyword>
<evidence type="ECO:0000259" key="2">
    <source>
        <dbReference type="Pfam" id="PF13472"/>
    </source>
</evidence>
<evidence type="ECO:0000313" key="4">
    <source>
        <dbReference type="Proteomes" id="UP000589620"/>
    </source>
</evidence>
<dbReference type="Gene3D" id="3.40.50.1110">
    <property type="entry name" value="SGNH hydrolase"/>
    <property type="match status" value="1"/>
</dbReference>
<organism evidence="3 4">
    <name type="scientific">Leifsonia soli</name>
    <dbReference type="NCBI Taxonomy" id="582665"/>
    <lineage>
        <taxon>Bacteria</taxon>
        <taxon>Bacillati</taxon>
        <taxon>Actinomycetota</taxon>
        <taxon>Actinomycetes</taxon>
        <taxon>Micrococcales</taxon>
        <taxon>Microbacteriaceae</taxon>
        <taxon>Leifsonia</taxon>
    </lineage>
</organism>
<dbReference type="AlphaFoldDB" id="A0A852SX92"/>
<dbReference type="EC" id="3.1.1.5" evidence="3"/>
<dbReference type="PROSITE" id="PS51257">
    <property type="entry name" value="PROKAR_LIPOPROTEIN"/>
    <property type="match status" value="1"/>
</dbReference>
<keyword evidence="3" id="KW-0378">Hydrolase</keyword>
<dbReference type="SUPFAM" id="SSF52266">
    <property type="entry name" value="SGNH hydrolase"/>
    <property type="match status" value="1"/>
</dbReference>
<dbReference type="EC" id="3.1.2.-" evidence="3"/>
<dbReference type="GO" id="GO:0004622">
    <property type="term" value="F:phosphatidylcholine lysophospholipase activity"/>
    <property type="evidence" value="ECO:0007669"/>
    <property type="project" value="UniProtKB-EC"/>
</dbReference>
<comment type="caution">
    <text evidence="3">The sequence shown here is derived from an EMBL/GenBank/DDBJ whole genome shotgun (WGS) entry which is preliminary data.</text>
</comment>
<dbReference type="InterPro" id="IPR013830">
    <property type="entry name" value="SGNH_hydro"/>
</dbReference>
<dbReference type="Proteomes" id="UP000589620">
    <property type="component" value="Unassembled WGS sequence"/>
</dbReference>
<feature type="signal peptide" evidence="1">
    <location>
        <begin position="1"/>
        <end position="32"/>
    </location>
</feature>